<dbReference type="Proteomes" id="UP000230222">
    <property type="component" value="Unassembled WGS sequence"/>
</dbReference>
<evidence type="ECO:0000313" key="3">
    <source>
        <dbReference type="EMBL" id="PJE62231.1"/>
    </source>
</evidence>
<organism evidence="3 4">
    <name type="scientific">Candidatus Roizmanbacteria bacterium CG10_big_fil_rev_8_21_14_0_10_39_12</name>
    <dbReference type="NCBI Taxonomy" id="1974852"/>
    <lineage>
        <taxon>Bacteria</taxon>
        <taxon>Candidatus Roizmaniibacteriota</taxon>
    </lineage>
</organism>
<dbReference type="EMBL" id="PFEC01000006">
    <property type="protein sequence ID" value="PJE62231.1"/>
    <property type="molecule type" value="Genomic_DNA"/>
</dbReference>
<evidence type="ECO:0000256" key="1">
    <source>
        <dbReference type="ARBA" id="ARBA00009981"/>
    </source>
</evidence>
<dbReference type="InterPro" id="IPR036165">
    <property type="entry name" value="YefM-like_sf"/>
</dbReference>
<dbReference type="NCBIfam" id="TIGR01552">
    <property type="entry name" value="phd_fam"/>
    <property type="match status" value="1"/>
</dbReference>
<evidence type="ECO:0000256" key="2">
    <source>
        <dbReference type="RuleBase" id="RU362080"/>
    </source>
</evidence>
<dbReference type="Gene3D" id="3.40.1620.10">
    <property type="entry name" value="YefM-like domain"/>
    <property type="match status" value="1"/>
</dbReference>
<accession>A0A2M8KQN3</accession>
<dbReference type="SUPFAM" id="SSF143120">
    <property type="entry name" value="YefM-like"/>
    <property type="match status" value="1"/>
</dbReference>
<gene>
    <name evidence="3" type="ORF">COU87_00415</name>
</gene>
<comment type="function">
    <text evidence="2">Antitoxin component of a type II toxin-antitoxin (TA) system.</text>
</comment>
<dbReference type="Pfam" id="PF02604">
    <property type="entry name" value="PhdYeFM_antitox"/>
    <property type="match status" value="1"/>
</dbReference>
<dbReference type="AlphaFoldDB" id="A0A2M8KQN3"/>
<proteinExistence type="inferred from homology"/>
<sequence>MLTTKNVKTISDMRENAKALLDEANKGGPTYIFYRSKPQGVLLGLTEYNRLCDLAEDYNDSFKAQEYEKETKQDVEWVSHEDVLKELDLTS</sequence>
<protein>
    <recommendedName>
        <fullName evidence="2">Antitoxin</fullName>
    </recommendedName>
</protein>
<comment type="caution">
    <text evidence="3">The sequence shown here is derived from an EMBL/GenBank/DDBJ whole genome shotgun (WGS) entry which is preliminary data.</text>
</comment>
<comment type="similarity">
    <text evidence="1 2">Belongs to the phD/YefM antitoxin family.</text>
</comment>
<dbReference type="InterPro" id="IPR006442">
    <property type="entry name" value="Antitoxin_Phd/YefM"/>
</dbReference>
<reference evidence="4" key="1">
    <citation type="submission" date="2017-09" db="EMBL/GenBank/DDBJ databases">
        <title>Depth-based differentiation of microbial function through sediment-hosted aquifers and enrichment of novel symbionts in the deep terrestrial subsurface.</title>
        <authorList>
            <person name="Probst A.J."/>
            <person name="Ladd B."/>
            <person name="Jarett J.K."/>
            <person name="Geller-Mcgrath D.E."/>
            <person name="Sieber C.M.K."/>
            <person name="Emerson J.B."/>
            <person name="Anantharaman K."/>
            <person name="Thomas B.C."/>
            <person name="Malmstrom R."/>
            <person name="Stieglmeier M."/>
            <person name="Klingl A."/>
            <person name="Woyke T."/>
            <person name="Ryan C.M."/>
            <person name="Banfield J.F."/>
        </authorList>
    </citation>
    <scope>NUCLEOTIDE SEQUENCE [LARGE SCALE GENOMIC DNA]</scope>
</reference>
<evidence type="ECO:0000313" key="4">
    <source>
        <dbReference type="Proteomes" id="UP000230222"/>
    </source>
</evidence>
<name>A0A2M8KQN3_9BACT</name>